<dbReference type="CDD" id="cd09395">
    <property type="entry name" value="LIM2_Rga"/>
    <property type="match status" value="1"/>
</dbReference>
<feature type="domain" description="LIM zinc-binding" evidence="7">
    <location>
        <begin position="93"/>
        <end position="152"/>
    </location>
</feature>
<dbReference type="PROSITE" id="PS00479">
    <property type="entry name" value="ZF_DAG_PE_1"/>
    <property type="match status" value="1"/>
</dbReference>
<dbReference type="SUPFAM" id="SSF48350">
    <property type="entry name" value="GTPase activation domain, GAP"/>
    <property type="match status" value="1"/>
</dbReference>
<dbReference type="Proteomes" id="UP001215151">
    <property type="component" value="Unassembled WGS sequence"/>
</dbReference>
<dbReference type="EMBL" id="JAPEVG010000014">
    <property type="protein sequence ID" value="KAJ8496463.1"/>
    <property type="molecule type" value="Genomic_DNA"/>
</dbReference>
<keyword evidence="11" id="KW-1185">Reference proteome</keyword>
<dbReference type="InterPro" id="IPR050729">
    <property type="entry name" value="Rho-GAP"/>
</dbReference>
<evidence type="ECO:0000256" key="1">
    <source>
        <dbReference type="ARBA" id="ARBA00022468"/>
    </source>
</evidence>
<feature type="region of interest" description="Disordered" evidence="6">
    <location>
        <begin position="544"/>
        <end position="649"/>
    </location>
</feature>
<dbReference type="PROSITE" id="PS50238">
    <property type="entry name" value="RHOGAP"/>
    <property type="match status" value="1"/>
</dbReference>
<feature type="compositionally biased region" description="Low complexity" evidence="6">
    <location>
        <begin position="296"/>
        <end position="307"/>
    </location>
</feature>
<feature type="compositionally biased region" description="Low complexity" evidence="6">
    <location>
        <begin position="737"/>
        <end position="747"/>
    </location>
</feature>
<dbReference type="Pfam" id="PF00412">
    <property type="entry name" value="LIM"/>
    <property type="match status" value="2"/>
</dbReference>
<dbReference type="PANTHER" id="PTHR23176:SF128">
    <property type="entry name" value="RHO GTPASE-ACTIVATING PROTEIN RGD1"/>
    <property type="match status" value="1"/>
</dbReference>
<feature type="coiled-coil region" evidence="5">
    <location>
        <begin position="1016"/>
        <end position="1067"/>
    </location>
</feature>
<feature type="compositionally biased region" description="Low complexity" evidence="6">
    <location>
        <begin position="435"/>
        <end position="447"/>
    </location>
</feature>
<comment type="caution">
    <text evidence="10">The sequence shown here is derived from an EMBL/GenBank/DDBJ whole genome shotgun (WGS) entry which is preliminary data.</text>
</comment>
<feature type="region of interest" description="Disordered" evidence="6">
    <location>
        <begin position="692"/>
        <end position="816"/>
    </location>
</feature>
<protein>
    <recommendedName>
        <fullName evidence="12">RhoGAP-domain-containing protein</fullName>
    </recommendedName>
</protein>
<feature type="region of interest" description="Disordered" evidence="6">
    <location>
        <begin position="357"/>
        <end position="393"/>
    </location>
</feature>
<keyword evidence="5" id="KW-0175">Coiled coil</keyword>
<evidence type="ECO:0000256" key="2">
    <source>
        <dbReference type="ARBA" id="ARBA00022723"/>
    </source>
</evidence>
<dbReference type="GO" id="GO:0046872">
    <property type="term" value="F:metal ion binding"/>
    <property type="evidence" value="ECO:0007669"/>
    <property type="project" value="UniProtKB-KW"/>
</dbReference>
<gene>
    <name evidence="10" type="ORF">ONZ51_g1121</name>
</gene>
<feature type="domain" description="Phorbol-ester/DAG-type" evidence="8">
    <location>
        <begin position="1168"/>
        <end position="1215"/>
    </location>
</feature>
<dbReference type="Gene3D" id="1.10.555.10">
    <property type="entry name" value="Rho GTPase activation protein"/>
    <property type="match status" value="1"/>
</dbReference>
<feature type="coiled-coil region" evidence="5">
    <location>
        <begin position="860"/>
        <end position="915"/>
    </location>
</feature>
<feature type="region of interest" description="Disordered" evidence="6">
    <location>
        <begin position="293"/>
        <end position="341"/>
    </location>
</feature>
<feature type="compositionally biased region" description="Basic and acidic residues" evidence="6">
    <location>
        <begin position="492"/>
        <end position="501"/>
    </location>
</feature>
<dbReference type="Gene3D" id="3.30.60.20">
    <property type="match status" value="1"/>
</dbReference>
<evidence type="ECO:0000313" key="11">
    <source>
        <dbReference type="Proteomes" id="UP001215151"/>
    </source>
</evidence>
<feature type="compositionally biased region" description="Acidic residues" evidence="6">
    <location>
        <begin position="628"/>
        <end position="638"/>
    </location>
</feature>
<dbReference type="Pfam" id="PF00620">
    <property type="entry name" value="RhoGAP"/>
    <property type="match status" value="1"/>
</dbReference>
<reference evidence="10" key="1">
    <citation type="submission" date="2022-11" db="EMBL/GenBank/DDBJ databases">
        <title>Genome Sequence of Cubamyces cubensis.</title>
        <authorList>
            <person name="Buettner E."/>
        </authorList>
    </citation>
    <scope>NUCLEOTIDE SEQUENCE</scope>
    <source>
        <strain evidence="10">MPL-01</strain>
    </source>
</reference>
<dbReference type="PROSITE" id="PS50081">
    <property type="entry name" value="ZF_DAG_PE_2"/>
    <property type="match status" value="1"/>
</dbReference>
<dbReference type="CDD" id="cd00159">
    <property type="entry name" value="RhoGAP"/>
    <property type="match status" value="1"/>
</dbReference>
<evidence type="ECO:0000259" key="7">
    <source>
        <dbReference type="PROSITE" id="PS50023"/>
    </source>
</evidence>
<feature type="coiled-coil region" evidence="5">
    <location>
        <begin position="947"/>
        <end position="974"/>
    </location>
</feature>
<dbReference type="SMART" id="SM00132">
    <property type="entry name" value="LIM"/>
    <property type="match status" value="2"/>
</dbReference>
<evidence type="ECO:0000313" key="10">
    <source>
        <dbReference type="EMBL" id="KAJ8496463.1"/>
    </source>
</evidence>
<feature type="domain" description="Rho-GAP" evidence="9">
    <location>
        <begin position="1240"/>
        <end position="1435"/>
    </location>
</feature>
<dbReference type="PANTHER" id="PTHR23176">
    <property type="entry name" value="RHO/RAC/CDC GTPASE-ACTIVATING PROTEIN"/>
    <property type="match status" value="1"/>
</dbReference>
<dbReference type="InterPro" id="IPR046349">
    <property type="entry name" value="C1-like_sf"/>
</dbReference>
<dbReference type="PROSITE" id="PS50023">
    <property type="entry name" value="LIM_DOMAIN_2"/>
    <property type="match status" value="1"/>
</dbReference>
<organism evidence="10 11">
    <name type="scientific">Trametes cubensis</name>
    <dbReference type="NCBI Taxonomy" id="1111947"/>
    <lineage>
        <taxon>Eukaryota</taxon>
        <taxon>Fungi</taxon>
        <taxon>Dikarya</taxon>
        <taxon>Basidiomycota</taxon>
        <taxon>Agaricomycotina</taxon>
        <taxon>Agaricomycetes</taxon>
        <taxon>Polyporales</taxon>
        <taxon>Polyporaceae</taxon>
        <taxon>Trametes</taxon>
    </lineage>
</organism>
<keyword evidence="3 4" id="KW-0862">Zinc</keyword>
<feature type="compositionally biased region" description="Basic and acidic residues" evidence="6">
    <location>
        <begin position="786"/>
        <end position="796"/>
    </location>
</feature>
<dbReference type="InterPro" id="IPR002219">
    <property type="entry name" value="PKC_DAG/PE"/>
</dbReference>
<feature type="compositionally biased region" description="Low complexity" evidence="6">
    <location>
        <begin position="168"/>
        <end position="184"/>
    </location>
</feature>
<feature type="region of interest" description="Disordered" evidence="6">
    <location>
        <begin position="153"/>
        <end position="252"/>
    </location>
</feature>
<accession>A0AAD7U243</accession>
<feature type="compositionally biased region" description="Polar residues" evidence="6">
    <location>
        <begin position="693"/>
        <end position="712"/>
    </location>
</feature>
<dbReference type="InterPro" id="IPR000198">
    <property type="entry name" value="RhoGAP_dom"/>
</dbReference>
<dbReference type="SMART" id="SM00324">
    <property type="entry name" value="RhoGAP"/>
    <property type="match status" value="1"/>
</dbReference>
<sequence length="1442" mass="157197">MLAAVHPSHPAAMDNYLDAQSITPAQTLLTEDRYCPGCKKSVVDENGGVVVAFGQSFFHVDCFKCAKCGNQVTADTNLLLLSDGSPICANCSYSCNVCKQPILDEAIMTGDDSYHAHCFKCKVCKNRIDELVFAKTRQGIYCMNCHNERVARSRRHQARKQEERERAAAQAAAASRSGSANGRQGDSRDGQNGRQPATTNANQGRPSSQTNSAEASSPDASSPYGGLSRSGSNRAAGSSDDHSAPSSAGAPRRGSILTNLVATEAQHRQQEQATGITDGEGFHTTVKAALGDVHRPSTAGGSASSSPIEHLRSNTSPISKMDSLSVPNSGDSTNGGYINKRKSVDMSGIRPLNVLRPSASSVSLNTSKGNGTPPIEHTRSLRGRDSPRAQSPLQDYFDTFNASEPQAYSESDYQGSPISPADRHRQDYDAQNGLAGRARSASSSMAGPNTSGKPPRPTLNLDKMPARSSSLAIPSSFEALEAESPSNLVLDRSPRTPDHRRPPSLNLNGSNLRANGSYDDRRLGSGSPDIVRHSALSGVEFELRRSGGNSVPPSPSHFVDVPHSIESGTDTEAESDESHGTSNRMSEESRERPPSLPPKEFYQRQQQQRPGDLRVDVTRRVPSRTGTETEDNSADEAESSPVERTSHSTFIAPALPPIRISMGGADFSDLIKTMSGVPKGAEKLRELDLTLTPPDSASAAQPATPRSDTTILGYTDPTLEETPVKRPPPAASTADWSGTTSPTSSSGHDYMSSQDGHRRSSDRDRSRFETPGRSGTPPLNVSRRRERVDSNARRDGYGGSNGVASVGANGTQKNGNGMAARITVTAPSDGVEHVRQRLQEAVAGAAERGSAQVTLDTAFVQAIVAVLEQQQSDYNDLKRNLDGMKRTSKQYMDGLTVAQTEYDRELKARRDAEAEVTRLRVLLSGQAARLTAISGESKRQEAQKQLSREWTDRMSSLERDLSKLKVERDMTLAEVEQLSASRSASAAADSEDGSASLTRALSMRLDNIKTQYQHELVPLNEQREALIREIAELKATRDAFLEETTVLNQRNEELAQLNAQYQRRLEAAGHSSPPKAEDAVLQERRENHNQPFDRARLPPMLNASASTTTLAATDESIETKFVKVTKPDVQDTPGPQARPRFIKWPGSRAPKENVAVGVEPAKPKWRTEHIFQQISVLRVARCDHCGDKMWGSQLRCTNCSVAVHTRCIHNVNLACTQQTLLSREDAQAPIAPLPPSMFGRDLIEQVRADSKDEPRFIPVIIEKCIDAVDHVALDFEGIYRKTGGAGQSKTITQLFERGEYASFDLRDTERFNDICSVTSVLKSYLRALPNPLLTFELHDKFIGAATIRDPAMKANTFADLVHELPREHYHTLKALMLHLHRVCERSEHNLMHARNLGVVFGPTLMRSRDPGAEFSDMAGKALCIEWLVENAPRVFEQLPPVS</sequence>
<dbReference type="Pfam" id="PF00130">
    <property type="entry name" value="C1_1"/>
    <property type="match status" value="1"/>
</dbReference>
<dbReference type="PROSITE" id="PS00478">
    <property type="entry name" value="LIM_DOMAIN_1"/>
    <property type="match status" value="2"/>
</dbReference>
<feature type="compositionally biased region" description="Polar residues" evidence="6">
    <location>
        <begin position="505"/>
        <end position="514"/>
    </location>
</feature>
<feature type="compositionally biased region" description="Polar residues" evidence="6">
    <location>
        <begin position="358"/>
        <end position="370"/>
    </location>
</feature>
<name>A0AAD7U243_9APHY</name>
<evidence type="ECO:0008006" key="12">
    <source>
        <dbReference type="Google" id="ProtNLM"/>
    </source>
</evidence>
<feature type="compositionally biased region" description="Polar residues" evidence="6">
    <location>
        <begin position="192"/>
        <end position="211"/>
    </location>
</feature>
<dbReference type="CDD" id="cd09394">
    <property type="entry name" value="LIM1_Rga"/>
    <property type="match status" value="1"/>
</dbReference>
<feature type="compositionally biased region" description="Basic and acidic residues" evidence="6">
    <location>
        <begin position="755"/>
        <end position="770"/>
    </location>
</feature>
<feature type="region of interest" description="Disordered" evidence="6">
    <location>
        <begin position="434"/>
        <end position="529"/>
    </location>
</feature>
<dbReference type="SMART" id="SM00109">
    <property type="entry name" value="C1"/>
    <property type="match status" value="1"/>
</dbReference>
<dbReference type="InterPro" id="IPR008936">
    <property type="entry name" value="Rho_GTPase_activation_prot"/>
</dbReference>
<dbReference type="InterPro" id="IPR001781">
    <property type="entry name" value="Znf_LIM"/>
</dbReference>
<feature type="compositionally biased region" description="Low complexity" evidence="6">
    <location>
        <begin position="212"/>
        <end position="238"/>
    </location>
</feature>
<dbReference type="CDD" id="cd00029">
    <property type="entry name" value="C1"/>
    <property type="match status" value="1"/>
</dbReference>
<evidence type="ECO:0000259" key="8">
    <source>
        <dbReference type="PROSITE" id="PS50081"/>
    </source>
</evidence>
<evidence type="ECO:0000259" key="9">
    <source>
        <dbReference type="PROSITE" id="PS50238"/>
    </source>
</evidence>
<feature type="compositionally biased region" description="Basic and acidic residues" evidence="6">
    <location>
        <begin position="376"/>
        <end position="387"/>
    </location>
</feature>
<proteinExistence type="predicted"/>
<keyword evidence="1" id="KW-0343">GTPase activation</keyword>
<dbReference type="FunFam" id="1.10.555.10:FF:000043">
    <property type="entry name" value="Rho GTPase activator Rga"/>
    <property type="match status" value="1"/>
</dbReference>
<dbReference type="Gene3D" id="2.10.110.10">
    <property type="entry name" value="Cysteine Rich Protein"/>
    <property type="match status" value="2"/>
</dbReference>
<evidence type="ECO:0000256" key="5">
    <source>
        <dbReference type="SAM" id="Coils"/>
    </source>
</evidence>
<dbReference type="GO" id="GO:0005096">
    <property type="term" value="F:GTPase activator activity"/>
    <property type="evidence" value="ECO:0007669"/>
    <property type="project" value="UniProtKB-KW"/>
</dbReference>
<keyword evidence="2 4" id="KW-0479">Metal-binding</keyword>
<evidence type="ECO:0000256" key="4">
    <source>
        <dbReference type="PROSITE-ProRule" id="PRU00125"/>
    </source>
</evidence>
<dbReference type="GO" id="GO:0005737">
    <property type="term" value="C:cytoplasm"/>
    <property type="evidence" value="ECO:0007669"/>
    <property type="project" value="TreeGrafter"/>
</dbReference>
<evidence type="ECO:0000256" key="6">
    <source>
        <dbReference type="SAM" id="MobiDB-lite"/>
    </source>
</evidence>
<dbReference type="SUPFAM" id="SSF57889">
    <property type="entry name" value="Cysteine-rich domain"/>
    <property type="match status" value="1"/>
</dbReference>
<evidence type="ECO:0000256" key="3">
    <source>
        <dbReference type="ARBA" id="ARBA00022833"/>
    </source>
</evidence>
<feature type="compositionally biased region" description="Polar residues" evidence="6">
    <location>
        <begin position="325"/>
        <end position="336"/>
    </location>
</feature>
<keyword evidence="4" id="KW-0440">LIM domain</keyword>
<dbReference type="GO" id="GO:0007165">
    <property type="term" value="P:signal transduction"/>
    <property type="evidence" value="ECO:0007669"/>
    <property type="project" value="InterPro"/>
</dbReference>